<feature type="binding site" evidence="7">
    <location>
        <position position="126"/>
    </location>
    <ligand>
        <name>orotate</name>
        <dbReference type="ChEBI" id="CHEBI:30839"/>
    </ligand>
</feature>
<dbReference type="Gene3D" id="3.40.50.2020">
    <property type="match status" value="1"/>
</dbReference>
<comment type="caution">
    <text evidence="7">Lacks conserved residue(s) required for the propagation of feature annotation.</text>
</comment>
<dbReference type="CDD" id="cd06223">
    <property type="entry name" value="PRTases_typeI"/>
    <property type="match status" value="1"/>
</dbReference>
<dbReference type="Proteomes" id="UP000652720">
    <property type="component" value="Unassembled WGS sequence"/>
</dbReference>
<dbReference type="KEGG" id="dwu:DVJ83_00025"/>
<dbReference type="EMBL" id="CP031158">
    <property type="protein sequence ID" value="AXG97829.1"/>
    <property type="molecule type" value="Genomic_DNA"/>
</dbReference>
<dbReference type="RefSeq" id="WP_017871550.1">
    <property type="nucleotide sequence ID" value="NZ_BMLZ01000005.1"/>
</dbReference>
<evidence type="ECO:0000313" key="12">
    <source>
        <dbReference type="Proteomes" id="UP000253744"/>
    </source>
</evidence>
<evidence type="ECO:0000256" key="1">
    <source>
        <dbReference type="ARBA" id="ARBA00004889"/>
    </source>
</evidence>
<comment type="subunit">
    <text evidence="7">Homodimer.</text>
</comment>
<keyword evidence="6 7" id="KW-0665">Pyrimidine biosynthesis</keyword>
<reference evidence="9 12" key="3">
    <citation type="submission" date="2018-07" db="EMBL/GenBank/DDBJ databases">
        <title>Complete Genome and Methylome Analysis of Deinococcus wulumuqiensis NEB 479.</title>
        <authorList>
            <person name="Fomenkov A."/>
            <person name="Luyten Y."/>
            <person name="Vincze T."/>
            <person name="Anton B.P."/>
            <person name="Clark T."/>
            <person name="Roberts R.J."/>
            <person name="Morgan R.D."/>
        </authorList>
    </citation>
    <scope>NUCLEOTIDE SEQUENCE [LARGE SCALE GENOMIC DNA]</scope>
    <source>
        <strain evidence="9 12">NEB 479</strain>
    </source>
</reference>
<protein>
    <recommendedName>
        <fullName evidence="2 7">Orotate phosphoribosyltransferase</fullName>
        <shortName evidence="7">OPRT</shortName>
        <shortName evidence="7">OPRTase</shortName>
        <ecNumber evidence="2 7">2.4.2.10</ecNumber>
    </recommendedName>
</protein>
<dbReference type="NCBIfam" id="TIGR01367">
    <property type="entry name" value="pyrE_Therm"/>
    <property type="match status" value="1"/>
</dbReference>
<evidence type="ECO:0000256" key="3">
    <source>
        <dbReference type="ARBA" id="ARBA00022676"/>
    </source>
</evidence>
<dbReference type="HAMAP" id="MF_01208">
    <property type="entry name" value="PyrE"/>
    <property type="match status" value="1"/>
</dbReference>
<evidence type="ECO:0000256" key="2">
    <source>
        <dbReference type="ARBA" id="ARBA00011971"/>
    </source>
</evidence>
<comment type="pathway">
    <text evidence="1 7">Pyrimidine metabolism; UMP biosynthesis via de novo pathway; UMP from orotate: step 1/2.</text>
</comment>
<gene>
    <name evidence="7 9" type="primary">pyrE</name>
    <name evidence="9" type="ORF">DVJ83_00025</name>
    <name evidence="11" type="ORF">GCM10008021_05970</name>
    <name evidence="10" type="ORF">GCM10010914_11910</name>
</gene>
<dbReference type="GO" id="GO:0004588">
    <property type="term" value="F:orotate phosphoribosyltransferase activity"/>
    <property type="evidence" value="ECO:0007669"/>
    <property type="project" value="UniProtKB-UniRule"/>
</dbReference>
<sequence>MSDVDVLDLYKQAGAFHEGRFLLASGRQSPYFMQSTTLLQHPRSLMQLGGAMSQQILAAGLKPDFIVGPAMGGVTLAYEVARQLSDALPDVRAIFAEKDGSGGMKLREAFVIRPGETFVAVEDVLTTGGSLLRAVKAVEGHGGQCIGLCCIIDRRQQTGPLAGYPLMSLRELYFDTYAAHEVPDWLAERPLREI</sequence>
<dbReference type="InterPro" id="IPR023031">
    <property type="entry name" value="OPRT"/>
</dbReference>
<dbReference type="PANTHER" id="PTHR19278">
    <property type="entry name" value="OROTATE PHOSPHORIBOSYLTRANSFERASE"/>
    <property type="match status" value="1"/>
</dbReference>
<comment type="cofactor">
    <cofactor evidence="7">
        <name>Mg(2+)</name>
        <dbReference type="ChEBI" id="CHEBI:18420"/>
    </cofactor>
</comment>
<dbReference type="InterPro" id="IPR006273">
    <property type="entry name" value="Orotate_PRibTrfase_bac"/>
</dbReference>
<dbReference type="GO" id="GO:0000287">
    <property type="term" value="F:magnesium ion binding"/>
    <property type="evidence" value="ECO:0007669"/>
    <property type="project" value="UniProtKB-UniRule"/>
</dbReference>
<reference evidence="11" key="1">
    <citation type="journal article" date="2014" name="Int. J. Syst. Evol. Microbiol.">
        <title>Complete genome of a new Firmicutes species belonging to the dominant human colonic microbiota ('Ruminococcus bicirculans') reveals two chromosomes and a selective capacity to utilize plant glucans.</title>
        <authorList>
            <consortium name="NISC Comparative Sequencing Program"/>
            <person name="Wegmann U."/>
            <person name="Louis P."/>
            <person name="Goesmann A."/>
            <person name="Henrissat B."/>
            <person name="Duncan S.H."/>
            <person name="Flint H.J."/>
        </authorList>
    </citation>
    <scope>NUCLEOTIDE SEQUENCE</scope>
    <source>
        <strain evidence="11">CGMCC 1.8884</strain>
    </source>
</reference>
<evidence type="ECO:0000313" key="10">
    <source>
        <dbReference type="EMBL" id="GGI79387.1"/>
    </source>
</evidence>
<dbReference type="UniPathway" id="UPA00070">
    <property type="reaction ID" value="UER00119"/>
</dbReference>
<dbReference type="EMBL" id="BMMA01000008">
    <property type="protein sequence ID" value="GGI79387.1"/>
    <property type="molecule type" value="Genomic_DNA"/>
</dbReference>
<keyword evidence="3 7" id="KW-0328">Glycosyltransferase</keyword>
<dbReference type="GO" id="GO:0019856">
    <property type="term" value="P:pyrimidine nucleobase biosynthetic process"/>
    <property type="evidence" value="ECO:0007669"/>
    <property type="project" value="InterPro"/>
</dbReference>
<evidence type="ECO:0000313" key="9">
    <source>
        <dbReference type="EMBL" id="AXG97829.1"/>
    </source>
</evidence>
<dbReference type="EC" id="2.4.2.10" evidence="2 7"/>
<accession>A0A345IDQ7</accession>
<comment type="function">
    <text evidence="7">Catalyzes the transfer of a ribosyl phosphate group from 5-phosphoribose 1-diphosphate to orotate, leading to the formation of orotidine monophosphate (OMP).</text>
</comment>
<dbReference type="SUPFAM" id="SSF53271">
    <property type="entry name" value="PRTase-like"/>
    <property type="match status" value="1"/>
</dbReference>
<feature type="binding site" description="in other chain" evidence="7">
    <location>
        <begin position="122"/>
        <end position="130"/>
    </location>
    <ligand>
        <name>5-phospho-alpha-D-ribose 1-diphosphate</name>
        <dbReference type="ChEBI" id="CHEBI:58017"/>
        <note>ligand shared between dimeric partners</note>
    </ligand>
</feature>
<comment type="catalytic activity">
    <reaction evidence="7">
        <text>orotidine 5'-phosphate + diphosphate = orotate + 5-phospho-alpha-D-ribose 1-diphosphate</text>
        <dbReference type="Rhea" id="RHEA:10380"/>
        <dbReference type="ChEBI" id="CHEBI:30839"/>
        <dbReference type="ChEBI" id="CHEBI:33019"/>
        <dbReference type="ChEBI" id="CHEBI:57538"/>
        <dbReference type="ChEBI" id="CHEBI:58017"/>
        <dbReference type="EC" id="2.4.2.10"/>
    </reaction>
</comment>
<dbReference type="GeneID" id="59165456"/>
<dbReference type="AlphaFoldDB" id="A0A345IDQ7"/>
<organism evidence="9 12">
    <name type="scientific">Deinococcus wulumuqiensis</name>
    <dbReference type="NCBI Taxonomy" id="980427"/>
    <lineage>
        <taxon>Bacteria</taxon>
        <taxon>Thermotogati</taxon>
        <taxon>Deinococcota</taxon>
        <taxon>Deinococci</taxon>
        <taxon>Deinococcales</taxon>
        <taxon>Deinococcaceae</taxon>
        <taxon>Deinococcus</taxon>
    </lineage>
</organism>
<evidence type="ECO:0000313" key="11">
    <source>
        <dbReference type="EMBL" id="GGP28946.1"/>
    </source>
</evidence>
<proteinExistence type="inferred from homology"/>
<evidence type="ECO:0000256" key="6">
    <source>
        <dbReference type="ARBA" id="ARBA00022975"/>
    </source>
</evidence>
<dbReference type="PANTHER" id="PTHR19278:SF9">
    <property type="entry name" value="URIDINE 5'-MONOPHOSPHATE SYNTHASE"/>
    <property type="match status" value="1"/>
</dbReference>
<keyword evidence="4 7" id="KW-0808">Transferase</keyword>
<dbReference type="Proteomes" id="UP000630135">
    <property type="component" value="Unassembled WGS sequence"/>
</dbReference>
<comment type="similarity">
    <text evidence="7">Belongs to the purine/pyrimidine phosphoribosyltransferase family. PyrE subfamily.</text>
</comment>
<evidence type="ECO:0000256" key="5">
    <source>
        <dbReference type="ARBA" id="ARBA00022842"/>
    </source>
</evidence>
<keyword evidence="5 7" id="KW-0460">Magnesium</keyword>
<dbReference type="Proteomes" id="UP000253744">
    <property type="component" value="Chromosome"/>
</dbReference>
<dbReference type="Pfam" id="PF00156">
    <property type="entry name" value="Pribosyltran"/>
    <property type="match status" value="1"/>
</dbReference>
<evidence type="ECO:0000259" key="8">
    <source>
        <dbReference type="Pfam" id="PF00156"/>
    </source>
</evidence>
<feature type="binding site" description="in other chain" evidence="7">
    <location>
        <position position="98"/>
    </location>
    <ligand>
        <name>5-phospho-alpha-D-ribose 1-diphosphate</name>
        <dbReference type="ChEBI" id="CHEBI:58017"/>
        <note>ligand shared between dimeric partners</note>
    </ligand>
</feature>
<dbReference type="EMBL" id="BMLZ01000005">
    <property type="protein sequence ID" value="GGP28946.1"/>
    <property type="molecule type" value="Genomic_DNA"/>
</dbReference>
<evidence type="ECO:0000313" key="13">
    <source>
        <dbReference type="Proteomes" id="UP000630135"/>
    </source>
</evidence>
<evidence type="ECO:0000256" key="7">
    <source>
        <dbReference type="HAMAP-Rule" id="MF_01208"/>
    </source>
</evidence>
<dbReference type="STRING" id="1288484.GCA_000348665_02665"/>
<keyword evidence="13" id="KW-1185">Reference proteome</keyword>
<evidence type="ECO:0000256" key="4">
    <source>
        <dbReference type="ARBA" id="ARBA00022679"/>
    </source>
</evidence>
<dbReference type="GO" id="GO:0044205">
    <property type="term" value="P:'de novo' UMP biosynthetic process"/>
    <property type="evidence" value="ECO:0007669"/>
    <property type="project" value="UniProtKB-UniRule"/>
</dbReference>
<feature type="domain" description="Phosphoribosyltransferase" evidence="8">
    <location>
        <begin position="36"/>
        <end position="185"/>
    </location>
</feature>
<reference evidence="10" key="2">
    <citation type="journal article" date="2014" name="Int. J. Syst. Evol. Microbiol.">
        <title>Complete genome sequence of Corynebacterium casei LMG S-19264T (=DSM 44701T), isolated from a smear-ripened cheese.</title>
        <authorList>
            <consortium name="US DOE Joint Genome Institute (JGI-PGF)"/>
            <person name="Walter F."/>
            <person name="Albersmeier A."/>
            <person name="Kalinowski J."/>
            <person name="Ruckert C."/>
        </authorList>
    </citation>
    <scope>NUCLEOTIDE SEQUENCE</scope>
    <source>
        <strain evidence="10">CGMCC 1.8885</strain>
    </source>
</reference>
<reference evidence="11" key="5">
    <citation type="submission" date="2024-05" db="EMBL/GenBank/DDBJ databases">
        <authorList>
            <person name="Sun Q."/>
            <person name="Zhou Y."/>
        </authorList>
    </citation>
    <scope>NUCLEOTIDE SEQUENCE</scope>
    <source>
        <strain evidence="11">CGMCC 1.8884</strain>
        <strain evidence="10">CGMCC 1.8885</strain>
    </source>
</reference>
<name>A0A345IDQ7_9DEIO</name>
<dbReference type="InterPro" id="IPR000836">
    <property type="entry name" value="PRTase_dom"/>
</dbReference>
<dbReference type="InterPro" id="IPR029057">
    <property type="entry name" value="PRTase-like"/>
</dbReference>
<reference evidence="13" key="4">
    <citation type="journal article" date="2019" name="Int. J. Syst. Evol. Microbiol.">
        <title>The Global Catalogue of Microorganisms (GCM) 10K type strain sequencing project: providing services to taxonomists for standard genome sequencing and annotation.</title>
        <authorList>
            <consortium name="The Broad Institute Genomics Platform"/>
            <consortium name="The Broad Institute Genome Sequencing Center for Infectious Disease"/>
            <person name="Wu L."/>
            <person name="Ma J."/>
        </authorList>
    </citation>
    <scope>NUCLEOTIDE SEQUENCE [LARGE SCALE GENOMIC DNA]</scope>
    <source>
        <strain evidence="13">CGMCC 1.8884</strain>
    </source>
</reference>
<feature type="binding site" evidence="7">
    <location>
        <position position="154"/>
    </location>
    <ligand>
        <name>orotate</name>
        <dbReference type="ChEBI" id="CHEBI:30839"/>
    </ligand>
</feature>